<name>B9XFY9_PEDPL</name>
<dbReference type="EC" id="3.2.2.-" evidence="5"/>
<dbReference type="PANTHER" id="PTHR10429">
    <property type="entry name" value="DNA-3-METHYLADENINE GLYCOSYLASE"/>
    <property type="match status" value="1"/>
</dbReference>
<dbReference type="HAMAP" id="MF_00527">
    <property type="entry name" value="3MGH"/>
    <property type="match status" value="1"/>
</dbReference>
<dbReference type="SUPFAM" id="SSF50486">
    <property type="entry name" value="FMT C-terminal domain-like"/>
    <property type="match status" value="1"/>
</dbReference>
<dbReference type="CDD" id="cd00540">
    <property type="entry name" value="AAG"/>
    <property type="match status" value="1"/>
</dbReference>
<evidence type="ECO:0000256" key="4">
    <source>
        <dbReference type="ARBA" id="ARBA00023204"/>
    </source>
</evidence>
<dbReference type="GO" id="GO:0006284">
    <property type="term" value="P:base-excision repair"/>
    <property type="evidence" value="ECO:0007669"/>
    <property type="project" value="InterPro"/>
</dbReference>
<evidence type="ECO:0000256" key="5">
    <source>
        <dbReference type="HAMAP-Rule" id="MF_00527"/>
    </source>
</evidence>
<dbReference type="Proteomes" id="UP000003688">
    <property type="component" value="Unassembled WGS sequence"/>
</dbReference>
<dbReference type="GO" id="GO:0003677">
    <property type="term" value="F:DNA binding"/>
    <property type="evidence" value="ECO:0007669"/>
    <property type="project" value="InterPro"/>
</dbReference>
<dbReference type="NCBIfam" id="TIGR00567">
    <property type="entry name" value="3mg"/>
    <property type="match status" value="1"/>
</dbReference>
<comment type="similarity">
    <text evidence="1 5">Belongs to the DNA glycosylase MPG family.</text>
</comment>
<proteinExistence type="inferred from homology"/>
<dbReference type="Gene3D" id="3.10.300.10">
    <property type="entry name" value="Methylpurine-DNA glycosylase (MPG)"/>
    <property type="match status" value="1"/>
</dbReference>
<organism evidence="6 7">
    <name type="scientific">Pedosphaera parvula (strain Ellin514)</name>
    <dbReference type="NCBI Taxonomy" id="320771"/>
    <lineage>
        <taxon>Bacteria</taxon>
        <taxon>Pseudomonadati</taxon>
        <taxon>Verrucomicrobiota</taxon>
        <taxon>Pedosphaerae</taxon>
        <taxon>Pedosphaerales</taxon>
        <taxon>Pedosphaeraceae</taxon>
        <taxon>Pedosphaera</taxon>
    </lineage>
</organism>
<dbReference type="FunFam" id="3.10.300.10:FF:000001">
    <property type="entry name" value="Putative 3-methyladenine DNA glycosylase"/>
    <property type="match status" value="1"/>
</dbReference>
<dbReference type="RefSeq" id="WP_007414735.1">
    <property type="nucleotide sequence ID" value="NZ_ABOX02000011.1"/>
</dbReference>
<dbReference type="InterPro" id="IPR036995">
    <property type="entry name" value="MPG_sf"/>
</dbReference>
<dbReference type="STRING" id="320771.Cflav_PD3868"/>
<reference evidence="6 7" key="1">
    <citation type="journal article" date="2011" name="J. Bacteriol.">
        <title>Genome sequence of 'Pedosphaera parvula' Ellin514, an aerobic Verrucomicrobial isolate from pasture soil.</title>
        <authorList>
            <person name="Kant R."/>
            <person name="van Passel M.W."/>
            <person name="Sangwan P."/>
            <person name="Palva A."/>
            <person name="Lucas S."/>
            <person name="Copeland A."/>
            <person name="Lapidus A."/>
            <person name="Glavina Del Rio T."/>
            <person name="Dalin E."/>
            <person name="Tice H."/>
            <person name="Bruce D."/>
            <person name="Goodwin L."/>
            <person name="Pitluck S."/>
            <person name="Chertkov O."/>
            <person name="Larimer F.W."/>
            <person name="Land M.L."/>
            <person name="Hauser L."/>
            <person name="Brettin T.S."/>
            <person name="Detter J.C."/>
            <person name="Han S."/>
            <person name="de Vos W.M."/>
            <person name="Janssen P.H."/>
            <person name="Smidt H."/>
        </authorList>
    </citation>
    <scope>NUCLEOTIDE SEQUENCE [LARGE SCALE GENOMIC DNA]</scope>
    <source>
        <strain evidence="6 7">Ellin514</strain>
    </source>
</reference>
<comment type="caution">
    <text evidence="6">The sequence shown here is derived from an EMBL/GenBank/DDBJ whole genome shotgun (WGS) entry which is preliminary data.</text>
</comment>
<dbReference type="InterPro" id="IPR003180">
    <property type="entry name" value="MPG"/>
</dbReference>
<accession>B9XFY9</accession>
<evidence type="ECO:0000313" key="6">
    <source>
        <dbReference type="EMBL" id="EEF61151.1"/>
    </source>
</evidence>
<keyword evidence="4 5" id="KW-0234">DNA repair</keyword>
<dbReference type="NCBIfam" id="NF002003">
    <property type="entry name" value="PRK00802.1-3"/>
    <property type="match status" value="1"/>
</dbReference>
<dbReference type="GO" id="GO:0003905">
    <property type="term" value="F:alkylbase DNA N-glycosylase activity"/>
    <property type="evidence" value="ECO:0007669"/>
    <property type="project" value="InterPro"/>
</dbReference>
<dbReference type="EMBL" id="ABOX02000011">
    <property type="protein sequence ID" value="EEF61151.1"/>
    <property type="molecule type" value="Genomic_DNA"/>
</dbReference>
<dbReference type="PANTHER" id="PTHR10429:SF0">
    <property type="entry name" value="DNA-3-METHYLADENINE GLYCOSYLASE"/>
    <property type="match status" value="1"/>
</dbReference>
<evidence type="ECO:0000313" key="7">
    <source>
        <dbReference type="Proteomes" id="UP000003688"/>
    </source>
</evidence>
<keyword evidence="3 5" id="KW-0378">Hydrolase</keyword>
<sequence>MSKFVPLPRSFYQPAADEVAPALLGHWLIRNTPHGPCGGPIVEVEAYLTDDPACHAFGGKTERNKAMWGPPGHGYVYLIYGYHCCFNAVCQPPGVGEAVLIRALEPEIGEDFMHQQRPVADRKHLTNGPAKLCTALQIDRNLDGTDLCHSESPLFIARNPDRKAYINDRGPIVTTTRIGITKAADKPWRFYLDASPFVSRRISRARKSLPAGS</sequence>
<dbReference type="InterPro" id="IPR011034">
    <property type="entry name" value="Formyl_transferase-like_C_sf"/>
</dbReference>
<keyword evidence="2 5" id="KW-0227">DNA damage</keyword>
<dbReference type="Pfam" id="PF02245">
    <property type="entry name" value="Pur_DNA_glyco"/>
    <property type="match status" value="1"/>
</dbReference>
<protein>
    <recommendedName>
        <fullName evidence="5">Putative 3-methyladenine DNA glycosylase</fullName>
        <ecNumber evidence="5">3.2.2.-</ecNumber>
    </recommendedName>
</protein>
<evidence type="ECO:0000256" key="2">
    <source>
        <dbReference type="ARBA" id="ARBA00022763"/>
    </source>
</evidence>
<evidence type="ECO:0000256" key="3">
    <source>
        <dbReference type="ARBA" id="ARBA00022801"/>
    </source>
</evidence>
<gene>
    <name evidence="6" type="ORF">Cflav_PD3868</name>
</gene>
<dbReference type="OrthoDB" id="9794313at2"/>
<evidence type="ECO:0000256" key="1">
    <source>
        <dbReference type="ARBA" id="ARBA00009232"/>
    </source>
</evidence>
<dbReference type="AlphaFoldDB" id="B9XFY9"/>
<keyword evidence="7" id="KW-1185">Reference proteome</keyword>